<dbReference type="EMBL" id="AP024416">
    <property type="protein sequence ID" value="BCR82733.1"/>
    <property type="molecule type" value="Genomic_DNA"/>
</dbReference>
<sequence length="141" mass="15019">MPSSKELHATTSPFEDKFGYYRAVRHGSSIFVSGTTAVDPYSPPSAPQIFYPGDARQQTRVARNECIKAVQALGGQGAESVVRVRMFVAHHEDCGPVGEGFREVLGKDSGEQVGTAATMVVVGGFVDEGMLVEVEVDAVAE</sequence>
<dbReference type="AlphaFoldDB" id="A0A7R7VFE1"/>
<dbReference type="PANTHER" id="PTHR43857:SF1">
    <property type="entry name" value="YJGH FAMILY PROTEIN"/>
    <property type="match status" value="1"/>
</dbReference>
<dbReference type="RefSeq" id="XP_043131255.1">
    <property type="nucleotide sequence ID" value="XM_043275909.1"/>
</dbReference>
<dbReference type="Gene3D" id="3.30.1330.40">
    <property type="entry name" value="RutC-like"/>
    <property type="match status" value="1"/>
</dbReference>
<dbReference type="KEGG" id="ache:ACHE_10135S"/>
<protein>
    <recommendedName>
        <fullName evidence="3">YjgH family protein</fullName>
    </recommendedName>
</protein>
<accession>A0A7R7VFE1</accession>
<evidence type="ECO:0000313" key="1">
    <source>
        <dbReference type="EMBL" id="BCR82733.1"/>
    </source>
</evidence>
<proteinExistence type="predicted"/>
<reference evidence="1" key="2">
    <citation type="submission" date="2021-02" db="EMBL/GenBank/DDBJ databases">
        <title>Aspergillus chevalieri M1 genome sequence.</title>
        <authorList>
            <person name="Kadooka C."/>
            <person name="Mori K."/>
            <person name="Futagami T."/>
        </authorList>
    </citation>
    <scope>NUCLEOTIDE SEQUENCE</scope>
    <source>
        <strain evidence="1">M1</strain>
    </source>
</reference>
<name>A0A7R7VFE1_ASPCH</name>
<evidence type="ECO:0000313" key="2">
    <source>
        <dbReference type="Proteomes" id="UP000637239"/>
    </source>
</evidence>
<gene>
    <name evidence="1" type="ORF">ACHE_10135S</name>
</gene>
<dbReference type="PANTHER" id="PTHR43857">
    <property type="entry name" value="BLR7761 PROTEIN"/>
    <property type="match status" value="1"/>
</dbReference>
<keyword evidence="2" id="KW-1185">Reference proteome</keyword>
<reference evidence="1" key="1">
    <citation type="submission" date="2021-01" db="EMBL/GenBank/DDBJ databases">
        <authorList>
            <consortium name="Aspergillus chevalieri M1 genome sequencing consortium"/>
            <person name="Kazuki M."/>
            <person name="Futagami T."/>
        </authorList>
    </citation>
    <scope>NUCLEOTIDE SEQUENCE</scope>
    <source>
        <strain evidence="1">M1</strain>
    </source>
</reference>
<evidence type="ECO:0008006" key="3">
    <source>
        <dbReference type="Google" id="ProtNLM"/>
    </source>
</evidence>
<dbReference type="InterPro" id="IPR006175">
    <property type="entry name" value="YjgF/YER057c/UK114"/>
</dbReference>
<dbReference type="InterPro" id="IPR035959">
    <property type="entry name" value="RutC-like_sf"/>
</dbReference>
<dbReference type="Proteomes" id="UP000637239">
    <property type="component" value="Chromosome 1"/>
</dbReference>
<dbReference type="GeneID" id="66977092"/>
<dbReference type="Pfam" id="PF01042">
    <property type="entry name" value="Ribonuc_L-PSP"/>
    <property type="match status" value="1"/>
</dbReference>
<organism evidence="1 2">
    <name type="scientific">Aspergillus chevalieri</name>
    <name type="common">Eurotium chevalieri</name>
    <dbReference type="NCBI Taxonomy" id="182096"/>
    <lineage>
        <taxon>Eukaryota</taxon>
        <taxon>Fungi</taxon>
        <taxon>Dikarya</taxon>
        <taxon>Ascomycota</taxon>
        <taxon>Pezizomycotina</taxon>
        <taxon>Eurotiomycetes</taxon>
        <taxon>Eurotiomycetidae</taxon>
        <taxon>Eurotiales</taxon>
        <taxon>Aspergillaceae</taxon>
        <taxon>Aspergillus</taxon>
        <taxon>Aspergillus subgen. Aspergillus</taxon>
    </lineage>
</organism>
<dbReference type="SUPFAM" id="SSF55298">
    <property type="entry name" value="YjgF-like"/>
    <property type="match status" value="1"/>
</dbReference>